<keyword evidence="2" id="KW-1133">Transmembrane helix</keyword>
<reference evidence="3 4" key="1">
    <citation type="submission" date="2024-04" db="EMBL/GenBank/DDBJ databases">
        <title>Phyllosticta paracitricarpa is synonymous to the EU quarantine fungus P. citricarpa based on phylogenomic analyses.</title>
        <authorList>
            <consortium name="Lawrence Berkeley National Laboratory"/>
            <person name="Van Ingen-Buijs V.A."/>
            <person name="Van Westerhoven A.C."/>
            <person name="Haridas S."/>
            <person name="Skiadas P."/>
            <person name="Martin F."/>
            <person name="Groenewald J.Z."/>
            <person name="Crous P.W."/>
            <person name="Seidl M.F."/>
        </authorList>
    </citation>
    <scope>NUCLEOTIDE SEQUENCE [LARGE SCALE GENOMIC DNA]</scope>
    <source>
        <strain evidence="3 4">CBS 123374</strain>
    </source>
</reference>
<evidence type="ECO:0000313" key="4">
    <source>
        <dbReference type="Proteomes" id="UP001492380"/>
    </source>
</evidence>
<feature type="transmembrane region" description="Helical" evidence="2">
    <location>
        <begin position="12"/>
        <end position="40"/>
    </location>
</feature>
<feature type="region of interest" description="Disordered" evidence="1">
    <location>
        <begin position="91"/>
        <end position="117"/>
    </location>
</feature>
<comment type="caution">
    <text evidence="3">The sequence shown here is derived from an EMBL/GenBank/DDBJ whole genome shotgun (WGS) entry which is preliminary data.</text>
</comment>
<keyword evidence="2" id="KW-0472">Membrane</keyword>
<dbReference type="EMBL" id="JBBWRZ010000001">
    <property type="protein sequence ID" value="KAK8246726.1"/>
    <property type="molecule type" value="Genomic_DNA"/>
</dbReference>
<organism evidence="3 4">
    <name type="scientific">Phyllosticta capitalensis</name>
    <dbReference type="NCBI Taxonomy" id="121624"/>
    <lineage>
        <taxon>Eukaryota</taxon>
        <taxon>Fungi</taxon>
        <taxon>Dikarya</taxon>
        <taxon>Ascomycota</taxon>
        <taxon>Pezizomycotina</taxon>
        <taxon>Dothideomycetes</taxon>
        <taxon>Dothideomycetes incertae sedis</taxon>
        <taxon>Botryosphaeriales</taxon>
        <taxon>Phyllostictaceae</taxon>
        <taxon>Phyllosticta</taxon>
    </lineage>
</organism>
<feature type="compositionally biased region" description="Pro residues" evidence="1">
    <location>
        <begin position="91"/>
        <end position="107"/>
    </location>
</feature>
<evidence type="ECO:0000256" key="2">
    <source>
        <dbReference type="SAM" id="Phobius"/>
    </source>
</evidence>
<protein>
    <submittedName>
        <fullName evidence="3">Uncharacterized protein</fullName>
    </submittedName>
</protein>
<accession>A0ABR1Z3V2</accession>
<sequence length="174" mass="19560">MSAESYSYCSSLALSFCVQCTFIFIVVDSQDFFCFFFSFFTRPRRHHRRHLCLPEFGITPIILPSLSQSIISNPSPHSTMPQPYAFVPRQTPCPPHAPRRAPPPPPHNSATTPPLRASPLRRLRSRVRVESSFLRAHEHSCCRVFFLSAGLTQNARSGWLPRLPGRPDGLAGLG</sequence>
<dbReference type="Proteomes" id="UP001492380">
    <property type="component" value="Unassembled WGS sequence"/>
</dbReference>
<keyword evidence="4" id="KW-1185">Reference proteome</keyword>
<feature type="compositionally biased region" description="Low complexity" evidence="1">
    <location>
        <begin position="108"/>
        <end position="117"/>
    </location>
</feature>
<evidence type="ECO:0000313" key="3">
    <source>
        <dbReference type="EMBL" id="KAK8246726.1"/>
    </source>
</evidence>
<keyword evidence="2" id="KW-0812">Transmembrane</keyword>
<name>A0ABR1Z3V2_9PEZI</name>
<gene>
    <name evidence="3" type="ORF">HDK90DRAFT_18652</name>
</gene>
<proteinExistence type="predicted"/>
<evidence type="ECO:0000256" key="1">
    <source>
        <dbReference type="SAM" id="MobiDB-lite"/>
    </source>
</evidence>